<evidence type="ECO:0000313" key="2">
    <source>
        <dbReference type="Proteomes" id="UP000316727"/>
    </source>
</evidence>
<gene>
    <name evidence="1" type="ORF">FJM65_11070</name>
</gene>
<reference evidence="1 2" key="1">
    <citation type="submission" date="2019-06" db="EMBL/GenBank/DDBJ databases">
        <title>A novel bacterium of genus Pontibacter, isolated from marine sediment.</title>
        <authorList>
            <person name="Huang H."/>
            <person name="Mo K."/>
            <person name="Hu Y."/>
        </authorList>
    </citation>
    <scope>NUCLEOTIDE SEQUENCE [LARGE SCALE GENOMIC DNA]</scope>
    <source>
        <strain evidence="1 2">HB172049</strain>
    </source>
</reference>
<keyword evidence="2" id="KW-1185">Reference proteome</keyword>
<proteinExistence type="predicted"/>
<evidence type="ECO:0000313" key="1">
    <source>
        <dbReference type="EMBL" id="TPE43958.1"/>
    </source>
</evidence>
<dbReference type="Proteomes" id="UP000316727">
    <property type="component" value="Unassembled WGS sequence"/>
</dbReference>
<accession>A0A501W3U7</accession>
<sequence length="156" mass="17856">MNNLQDFPSFINYFRQLQAEKKGLNSFVHGGINRMASLDRSTTTYPVLWLETPSFTPSENGADNVTGTWSAAIVVLDHTGDMDYAEEDQAWADTLKMLNSLLSRIKRDNRGFALSKRAVEPVSPMFVTDLVGWRYEFEIEDYLDLCYKPEEWEGAE</sequence>
<dbReference type="EMBL" id="VFRQ01000005">
    <property type="protein sequence ID" value="TPE43958.1"/>
    <property type="molecule type" value="Genomic_DNA"/>
</dbReference>
<protein>
    <submittedName>
        <fullName evidence="1">Uncharacterized protein</fullName>
    </submittedName>
</protein>
<dbReference type="OrthoDB" id="949761at2"/>
<comment type="caution">
    <text evidence="1">The sequence shown here is derived from an EMBL/GenBank/DDBJ whole genome shotgun (WGS) entry which is preliminary data.</text>
</comment>
<dbReference type="AlphaFoldDB" id="A0A501W3U7"/>
<name>A0A501W3U7_9BACT</name>
<organism evidence="1 2">
    <name type="scientific">Pontibacter mangrovi</name>
    <dbReference type="NCBI Taxonomy" id="2589816"/>
    <lineage>
        <taxon>Bacteria</taxon>
        <taxon>Pseudomonadati</taxon>
        <taxon>Bacteroidota</taxon>
        <taxon>Cytophagia</taxon>
        <taxon>Cytophagales</taxon>
        <taxon>Hymenobacteraceae</taxon>
        <taxon>Pontibacter</taxon>
    </lineage>
</organism>
<dbReference type="RefSeq" id="WP_140621581.1">
    <property type="nucleotide sequence ID" value="NZ_VFRQ01000005.1"/>
</dbReference>